<dbReference type="AlphaFoldDB" id="A0A7R8D0V1"/>
<gene>
    <name evidence="1" type="ORF">LSAA_11578</name>
</gene>
<accession>A0A7R8D0V1</accession>
<organism evidence="1 2">
    <name type="scientific">Lepeophtheirus salmonis</name>
    <name type="common">Salmon louse</name>
    <name type="synonym">Caligus salmonis</name>
    <dbReference type="NCBI Taxonomy" id="72036"/>
    <lineage>
        <taxon>Eukaryota</taxon>
        <taxon>Metazoa</taxon>
        <taxon>Ecdysozoa</taxon>
        <taxon>Arthropoda</taxon>
        <taxon>Crustacea</taxon>
        <taxon>Multicrustacea</taxon>
        <taxon>Hexanauplia</taxon>
        <taxon>Copepoda</taxon>
        <taxon>Siphonostomatoida</taxon>
        <taxon>Caligidae</taxon>
        <taxon>Lepeophtheirus</taxon>
    </lineage>
</organism>
<dbReference type="Proteomes" id="UP000675881">
    <property type="component" value="Chromosome 6"/>
</dbReference>
<keyword evidence="2" id="KW-1185">Reference proteome</keyword>
<protein>
    <submittedName>
        <fullName evidence="1">(salmon louse) hypothetical protein</fullName>
    </submittedName>
</protein>
<reference evidence="1" key="1">
    <citation type="submission" date="2021-02" db="EMBL/GenBank/DDBJ databases">
        <authorList>
            <person name="Bekaert M."/>
        </authorList>
    </citation>
    <scope>NUCLEOTIDE SEQUENCE</scope>
    <source>
        <strain evidence="1">IoA-00</strain>
    </source>
</reference>
<proteinExistence type="predicted"/>
<sequence length="131" mass="13923">MEDVACLESSTPNYDQSYQLGLVMLQLIAKQTVNANASHSASTTNTASSKEIAGARSTELNGVMLRMMATVRAPILNVLHGIEEKYYSNHACITLPAYSPECLGFVIYNEGNSGIQNSAPPIAVAGSRGTI</sequence>
<evidence type="ECO:0000313" key="1">
    <source>
        <dbReference type="EMBL" id="CAF2987644.1"/>
    </source>
</evidence>
<name>A0A7R8D0V1_LEPSM</name>
<evidence type="ECO:0000313" key="2">
    <source>
        <dbReference type="Proteomes" id="UP000675881"/>
    </source>
</evidence>
<dbReference type="EMBL" id="HG994585">
    <property type="protein sequence ID" value="CAF2987644.1"/>
    <property type="molecule type" value="Genomic_DNA"/>
</dbReference>